<reference evidence="1 2" key="1">
    <citation type="submission" date="2016-10" db="EMBL/GenBank/DDBJ databases">
        <authorList>
            <person name="de Groot N.N."/>
        </authorList>
    </citation>
    <scope>NUCLEOTIDE SEQUENCE [LARGE SCALE GENOMIC DNA]</scope>
    <source>
        <strain evidence="1 2">JCM 18415</strain>
    </source>
</reference>
<dbReference type="AlphaFoldDB" id="A0A1I5ZMV8"/>
<proteinExistence type="predicted"/>
<name>A0A1I5ZMV8_9GAMM</name>
<dbReference type="Proteomes" id="UP000242815">
    <property type="component" value="Unassembled WGS sequence"/>
</dbReference>
<protein>
    <submittedName>
        <fullName evidence="1">Uncharacterized protein</fullName>
    </submittedName>
</protein>
<organism evidence="1 2">
    <name type="scientific">Halopseudomonas formosensis</name>
    <dbReference type="NCBI Taxonomy" id="1002526"/>
    <lineage>
        <taxon>Bacteria</taxon>
        <taxon>Pseudomonadati</taxon>
        <taxon>Pseudomonadota</taxon>
        <taxon>Gammaproteobacteria</taxon>
        <taxon>Pseudomonadales</taxon>
        <taxon>Pseudomonadaceae</taxon>
        <taxon>Halopseudomonas</taxon>
    </lineage>
</organism>
<sequence>MSSNNAMQTDKVKLSRLLLAQKPRQIAFAADRER</sequence>
<evidence type="ECO:0000313" key="2">
    <source>
        <dbReference type="Proteomes" id="UP000242815"/>
    </source>
</evidence>
<accession>A0A1I5ZMV8</accession>
<dbReference type="EMBL" id="FOYD01000001">
    <property type="protein sequence ID" value="SFQ57745.1"/>
    <property type="molecule type" value="Genomic_DNA"/>
</dbReference>
<evidence type="ECO:0000313" key="1">
    <source>
        <dbReference type="EMBL" id="SFQ57745.1"/>
    </source>
</evidence>
<gene>
    <name evidence="1" type="ORF">SAMN05216578_101149</name>
</gene>